<evidence type="ECO:0000256" key="4">
    <source>
        <dbReference type="ARBA" id="ARBA00022448"/>
    </source>
</evidence>
<feature type="transmembrane region" description="Helical" evidence="11">
    <location>
        <begin position="6"/>
        <end position="27"/>
    </location>
</feature>
<dbReference type="STRING" id="204536.SULAZ_0880"/>
<dbReference type="PANTHER" id="PTHR33909:SF1">
    <property type="entry name" value="SEC TRANSLOCON ACCESSORY COMPLEX SUBUNIT YAJC"/>
    <property type="match status" value="1"/>
</dbReference>
<evidence type="ECO:0000256" key="5">
    <source>
        <dbReference type="ARBA" id="ARBA00022475"/>
    </source>
</evidence>
<dbReference type="InterPro" id="IPR003849">
    <property type="entry name" value="Preprotein_translocase_YajC"/>
</dbReference>
<evidence type="ECO:0000256" key="7">
    <source>
        <dbReference type="ARBA" id="ARBA00022927"/>
    </source>
</evidence>
<sequence length="99" mass="11265">MQGDPMGGLISAIVWMVLLIGIFYFLLYRPQQQQRKKHEEFLKNLKKGEKVITTGGIIGEVKQIDEKTITLKVCETCSIKVLKPSVAAYYTEEEEKSQS</sequence>
<dbReference type="eggNOG" id="COG1862">
    <property type="taxonomic scope" value="Bacteria"/>
</dbReference>
<evidence type="ECO:0000256" key="6">
    <source>
        <dbReference type="ARBA" id="ARBA00022692"/>
    </source>
</evidence>
<evidence type="ECO:0000313" key="12">
    <source>
        <dbReference type="EMBL" id="ACN98169.1"/>
    </source>
</evidence>
<keyword evidence="13" id="KW-1185">Reference proteome</keyword>
<proteinExistence type="inferred from homology"/>
<reference evidence="12 13" key="1">
    <citation type="journal article" date="2009" name="J. Bacteriol.">
        <title>Complete and draft genome sequences of six members of the Aquificales.</title>
        <authorList>
            <person name="Reysenbach A.L."/>
            <person name="Hamamura N."/>
            <person name="Podar M."/>
            <person name="Griffiths E."/>
            <person name="Ferreira S."/>
            <person name="Hochstein R."/>
            <person name="Heidelberg J."/>
            <person name="Johnson J."/>
            <person name="Mead D."/>
            <person name="Pohorille A."/>
            <person name="Sarmiento M."/>
            <person name="Schweighofer K."/>
            <person name="Seshadri R."/>
            <person name="Voytek M.A."/>
        </authorList>
    </citation>
    <scope>NUCLEOTIDE SEQUENCE [LARGE SCALE GENOMIC DNA]</scope>
    <source>
        <strain evidence="13">Az-Fu1 / DSM 15241 / OCM 825</strain>
    </source>
</reference>
<evidence type="ECO:0000256" key="11">
    <source>
        <dbReference type="SAM" id="Phobius"/>
    </source>
</evidence>
<gene>
    <name evidence="12" type="primary">yajC</name>
    <name evidence="12" type="ordered locus">SULAZ_0880</name>
</gene>
<dbReference type="KEGG" id="saf:SULAZ_0880"/>
<evidence type="ECO:0000256" key="8">
    <source>
        <dbReference type="ARBA" id="ARBA00022989"/>
    </source>
</evidence>
<dbReference type="SMART" id="SM01323">
    <property type="entry name" value="YajC"/>
    <property type="match status" value="1"/>
</dbReference>
<dbReference type="OrthoDB" id="9800132at2"/>
<comment type="similarity">
    <text evidence="2">Belongs to the YajC family.</text>
</comment>
<evidence type="ECO:0000256" key="2">
    <source>
        <dbReference type="ARBA" id="ARBA00006742"/>
    </source>
</evidence>
<keyword evidence="9" id="KW-0811">Translocation</keyword>
<evidence type="ECO:0000313" key="13">
    <source>
        <dbReference type="Proteomes" id="UP000001369"/>
    </source>
</evidence>
<dbReference type="Pfam" id="PF02699">
    <property type="entry name" value="YajC"/>
    <property type="match status" value="1"/>
</dbReference>
<evidence type="ECO:0000256" key="9">
    <source>
        <dbReference type="ARBA" id="ARBA00023010"/>
    </source>
</evidence>
<dbReference type="AlphaFoldDB" id="C1DUS0"/>
<dbReference type="EMBL" id="CP001229">
    <property type="protein sequence ID" value="ACN98169.1"/>
    <property type="molecule type" value="Genomic_DNA"/>
</dbReference>
<keyword evidence="8 11" id="KW-1133">Transmembrane helix</keyword>
<dbReference type="GO" id="GO:0005886">
    <property type="term" value="C:plasma membrane"/>
    <property type="evidence" value="ECO:0007669"/>
    <property type="project" value="UniProtKB-SubCell"/>
</dbReference>
<keyword evidence="6 11" id="KW-0812">Transmembrane</keyword>
<keyword evidence="7" id="KW-0653">Protein transport</keyword>
<dbReference type="HOGENOM" id="CLU_116157_5_1_0"/>
<comment type="subcellular location">
    <subcellularLocation>
        <location evidence="1">Cell membrane</location>
        <topology evidence="1">Single-pass membrane protein</topology>
    </subcellularLocation>
</comment>
<dbReference type="RefSeq" id="WP_012673495.1">
    <property type="nucleotide sequence ID" value="NC_012438.1"/>
</dbReference>
<keyword evidence="10 11" id="KW-0472">Membrane</keyword>
<keyword evidence="4" id="KW-0813">Transport</keyword>
<evidence type="ECO:0000256" key="3">
    <source>
        <dbReference type="ARBA" id="ARBA00014962"/>
    </source>
</evidence>
<dbReference type="GO" id="GO:0015031">
    <property type="term" value="P:protein transport"/>
    <property type="evidence" value="ECO:0007669"/>
    <property type="project" value="UniProtKB-KW"/>
</dbReference>
<dbReference type="NCBIfam" id="TIGR00739">
    <property type="entry name" value="yajC"/>
    <property type="match status" value="1"/>
</dbReference>
<accession>C1DUS0</accession>
<organism evidence="12 13">
    <name type="scientific">Sulfurihydrogenibium azorense (strain DSM 15241 / OCM 825 / Az-Fu1)</name>
    <dbReference type="NCBI Taxonomy" id="204536"/>
    <lineage>
        <taxon>Bacteria</taxon>
        <taxon>Pseudomonadati</taxon>
        <taxon>Aquificota</taxon>
        <taxon>Aquificia</taxon>
        <taxon>Aquificales</taxon>
        <taxon>Hydrogenothermaceae</taxon>
        <taxon>Sulfurihydrogenibium</taxon>
    </lineage>
</organism>
<dbReference type="PRINTS" id="PR01853">
    <property type="entry name" value="YAJCTRNLCASE"/>
</dbReference>
<protein>
    <recommendedName>
        <fullName evidence="3">Sec translocon accessory complex subunit YajC</fullName>
    </recommendedName>
</protein>
<dbReference type="Proteomes" id="UP000001369">
    <property type="component" value="Chromosome"/>
</dbReference>
<evidence type="ECO:0000256" key="1">
    <source>
        <dbReference type="ARBA" id="ARBA00004162"/>
    </source>
</evidence>
<evidence type="ECO:0000256" key="10">
    <source>
        <dbReference type="ARBA" id="ARBA00023136"/>
    </source>
</evidence>
<dbReference type="PANTHER" id="PTHR33909">
    <property type="entry name" value="SEC TRANSLOCON ACCESSORY COMPLEX SUBUNIT YAJC"/>
    <property type="match status" value="1"/>
</dbReference>
<keyword evidence="5" id="KW-1003">Cell membrane</keyword>
<name>C1DUS0_SULAA</name>